<evidence type="ECO:0000313" key="13">
    <source>
        <dbReference type="EMBL" id="SDZ95385.1"/>
    </source>
</evidence>
<keyword evidence="14" id="KW-1185">Reference proteome</keyword>
<keyword evidence="7 12" id="KW-0406">Ion transport</keyword>
<evidence type="ECO:0000256" key="2">
    <source>
        <dbReference type="ARBA" id="ARBA00022475"/>
    </source>
</evidence>
<evidence type="ECO:0000256" key="9">
    <source>
        <dbReference type="ARBA" id="ARBA00023303"/>
    </source>
</evidence>
<comment type="similarity">
    <text evidence="10 12">Belongs to the fluoride channel Fluc/FEX (TC 1.A.43) family.</text>
</comment>
<dbReference type="GO" id="GO:0062054">
    <property type="term" value="F:fluoride channel activity"/>
    <property type="evidence" value="ECO:0007669"/>
    <property type="project" value="UniProtKB-UniRule"/>
</dbReference>
<evidence type="ECO:0000256" key="3">
    <source>
        <dbReference type="ARBA" id="ARBA00022519"/>
    </source>
</evidence>
<keyword evidence="3" id="KW-0997">Cell inner membrane</keyword>
<dbReference type="HAMAP" id="MF_00454">
    <property type="entry name" value="FluC"/>
    <property type="match status" value="1"/>
</dbReference>
<organism evidence="13 14">
    <name type="scientific">Alkalimonas amylolytica</name>
    <dbReference type="NCBI Taxonomy" id="152573"/>
    <lineage>
        <taxon>Bacteria</taxon>
        <taxon>Pseudomonadati</taxon>
        <taxon>Pseudomonadota</taxon>
        <taxon>Gammaproteobacteria</taxon>
        <taxon>Alkalimonas</taxon>
    </lineage>
</organism>
<feature type="binding site" evidence="12">
    <location>
        <position position="85"/>
    </location>
    <ligand>
        <name>Na(+)</name>
        <dbReference type="ChEBI" id="CHEBI:29101"/>
        <note>structural</note>
    </ligand>
</feature>
<feature type="transmembrane region" description="Helical" evidence="12">
    <location>
        <begin position="41"/>
        <end position="64"/>
    </location>
</feature>
<dbReference type="InterPro" id="IPR003691">
    <property type="entry name" value="FluC"/>
</dbReference>
<keyword evidence="2 12" id="KW-1003">Cell membrane</keyword>
<keyword evidence="12" id="KW-0813">Transport</keyword>
<comment type="function">
    <text evidence="12">Fluoride-specific ion channel. Important for reducing fluoride concentration in the cell, thus reducing its toxicity.</text>
</comment>
<evidence type="ECO:0000256" key="5">
    <source>
        <dbReference type="ARBA" id="ARBA00022989"/>
    </source>
</evidence>
<keyword evidence="9 12" id="KW-0407">Ion channel</keyword>
<accession>A0A1H3X7J5</accession>
<comment type="activity regulation">
    <text evidence="12">Na(+) is not transported, but it plays an essential structural role and its presence is essential for fluoride channel function.</text>
</comment>
<name>A0A1H3X7J5_ALKAM</name>
<dbReference type="Proteomes" id="UP000198773">
    <property type="component" value="Unassembled WGS sequence"/>
</dbReference>
<comment type="catalytic activity">
    <reaction evidence="11">
        <text>fluoride(in) = fluoride(out)</text>
        <dbReference type="Rhea" id="RHEA:76159"/>
        <dbReference type="ChEBI" id="CHEBI:17051"/>
    </reaction>
    <physiologicalReaction direction="left-to-right" evidence="11">
        <dbReference type="Rhea" id="RHEA:76160"/>
    </physiologicalReaction>
</comment>
<dbReference type="Pfam" id="PF02537">
    <property type="entry name" value="CRCB"/>
    <property type="match status" value="1"/>
</dbReference>
<keyword evidence="12" id="KW-0479">Metal-binding</keyword>
<dbReference type="NCBIfam" id="TIGR00494">
    <property type="entry name" value="crcB"/>
    <property type="match status" value="1"/>
</dbReference>
<evidence type="ECO:0000313" key="14">
    <source>
        <dbReference type="Proteomes" id="UP000198773"/>
    </source>
</evidence>
<keyword evidence="6 12" id="KW-0915">Sodium</keyword>
<keyword evidence="5 12" id="KW-1133">Transmembrane helix</keyword>
<feature type="transmembrane region" description="Helical" evidence="12">
    <location>
        <begin position="6"/>
        <end position="29"/>
    </location>
</feature>
<dbReference type="GO" id="GO:0005886">
    <property type="term" value="C:plasma membrane"/>
    <property type="evidence" value="ECO:0007669"/>
    <property type="project" value="UniProtKB-SubCell"/>
</dbReference>
<dbReference type="GO" id="GO:0140114">
    <property type="term" value="P:cellular detoxification of fluoride"/>
    <property type="evidence" value="ECO:0007669"/>
    <property type="project" value="UniProtKB-UniRule"/>
</dbReference>
<dbReference type="RefSeq" id="WP_091337972.1">
    <property type="nucleotide sequence ID" value="NZ_FNRM01000001.1"/>
</dbReference>
<feature type="binding site" evidence="12">
    <location>
        <position position="82"/>
    </location>
    <ligand>
        <name>Na(+)</name>
        <dbReference type="ChEBI" id="CHEBI:29101"/>
        <note>structural</note>
    </ligand>
</feature>
<dbReference type="PANTHER" id="PTHR28259:SF1">
    <property type="entry name" value="FLUORIDE EXPORT PROTEIN 1-RELATED"/>
    <property type="match status" value="1"/>
</dbReference>
<evidence type="ECO:0000256" key="1">
    <source>
        <dbReference type="ARBA" id="ARBA00004651"/>
    </source>
</evidence>
<dbReference type="AlphaFoldDB" id="A0A1H3X7J5"/>
<dbReference type="GO" id="GO:0046872">
    <property type="term" value="F:metal ion binding"/>
    <property type="evidence" value="ECO:0007669"/>
    <property type="project" value="UniProtKB-KW"/>
</dbReference>
<proteinExistence type="inferred from homology"/>
<keyword evidence="4 12" id="KW-0812">Transmembrane</keyword>
<evidence type="ECO:0000256" key="12">
    <source>
        <dbReference type="HAMAP-Rule" id="MF_00454"/>
    </source>
</evidence>
<keyword evidence="8 12" id="KW-0472">Membrane</keyword>
<gene>
    <name evidence="12" type="primary">fluC</name>
    <name evidence="12" type="synonym">crcB</name>
    <name evidence="13" type="ORF">SAMN04488051_101138</name>
</gene>
<evidence type="ECO:0000256" key="11">
    <source>
        <dbReference type="ARBA" id="ARBA00035585"/>
    </source>
</evidence>
<dbReference type="STRING" id="152573.SAMN04488051_101138"/>
<evidence type="ECO:0000256" key="6">
    <source>
        <dbReference type="ARBA" id="ARBA00023053"/>
    </source>
</evidence>
<evidence type="ECO:0000256" key="4">
    <source>
        <dbReference type="ARBA" id="ARBA00022692"/>
    </source>
</evidence>
<dbReference type="OrthoDB" id="9806299at2"/>
<evidence type="ECO:0000256" key="7">
    <source>
        <dbReference type="ARBA" id="ARBA00023065"/>
    </source>
</evidence>
<evidence type="ECO:0000256" key="10">
    <source>
        <dbReference type="ARBA" id="ARBA00035120"/>
    </source>
</evidence>
<feature type="transmembrane region" description="Helical" evidence="12">
    <location>
        <begin position="107"/>
        <end position="127"/>
    </location>
</feature>
<evidence type="ECO:0000256" key="8">
    <source>
        <dbReference type="ARBA" id="ARBA00023136"/>
    </source>
</evidence>
<dbReference type="EMBL" id="FNRM01000001">
    <property type="protein sequence ID" value="SDZ95385.1"/>
    <property type="molecule type" value="Genomic_DNA"/>
</dbReference>
<comment type="subcellular location">
    <subcellularLocation>
        <location evidence="1 12">Cell membrane</location>
        <topology evidence="1 12">Multi-pass membrane protein</topology>
    </subcellularLocation>
</comment>
<protein>
    <recommendedName>
        <fullName evidence="12">Fluoride-specific ion channel FluC</fullName>
    </recommendedName>
</protein>
<feature type="transmembrane region" description="Helical" evidence="12">
    <location>
        <begin position="70"/>
        <end position="95"/>
    </location>
</feature>
<reference evidence="13 14" key="1">
    <citation type="submission" date="2016-10" db="EMBL/GenBank/DDBJ databases">
        <authorList>
            <person name="de Groot N.N."/>
        </authorList>
    </citation>
    <scope>NUCLEOTIDE SEQUENCE [LARGE SCALE GENOMIC DNA]</scope>
    <source>
        <strain evidence="13 14">CGMCC 1.3430</strain>
    </source>
</reference>
<sequence length="130" mass="14086">MSQILPFSAGFWLLFFSAAALGGIVRFWLMNFLSRKLGMALPWGTLLVNCSGAMTLGLLAARVAEAEQAQLLWLVLGIGFLGAYTTVSSFSLQTLSLWQAGQWQRALLNVLLTVLLGLAAVTLGFYWGQA</sequence>
<dbReference type="PANTHER" id="PTHR28259">
    <property type="entry name" value="FLUORIDE EXPORT PROTEIN 1-RELATED"/>
    <property type="match status" value="1"/>
</dbReference>